<dbReference type="GO" id="GO:0019843">
    <property type="term" value="F:rRNA binding"/>
    <property type="evidence" value="ECO:0007669"/>
    <property type="project" value="UniProtKB-UniRule"/>
</dbReference>
<dbReference type="SUPFAM" id="SSF52080">
    <property type="entry name" value="Ribosomal proteins L15p and L18e"/>
    <property type="match status" value="1"/>
</dbReference>
<evidence type="ECO:0000259" key="6">
    <source>
        <dbReference type="Pfam" id="PF00828"/>
    </source>
</evidence>
<feature type="compositionally biased region" description="Gly residues" evidence="5">
    <location>
        <begin position="24"/>
        <end position="36"/>
    </location>
</feature>
<dbReference type="AlphaFoldDB" id="A0A9D1VBR7"/>
<dbReference type="Proteomes" id="UP000823964">
    <property type="component" value="Unassembled WGS sequence"/>
</dbReference>
<evidence type="ECO:0000313" key="8">
    <source>
        <dbReference type="Proteomes" id="UP000823964"/>
    </source>
</evidence>
<feature type="domain" description="Large ribosomal subunit protein uL15/eL18" evidence="6">
    <location>
        <begin position="78"/>
        <end position="145"/>
    </location>
</feature>
<dbReference type="Gene3D" id="3.100.10.10">
    <property type="match status" value="1"/>
</dbReference>
<dbReference type="PANTHER" id="PTHR12934">
    <property type="entry name" value="50S RIBOSOMAL PROTEIN L15"/>
    <property type="match status" value="1"/>
</dbReference>
<dbReference type="GO" id="GO:0006412">
    <property type="term" value="P:translation"/>
    <property type="evidence" value="ECO:0007669"/>
    <property type="project" value="UniProtKB-UniRule"/>
</dbReference>
<comment type="subunit">
    <text evidence="4">Part of the 50S ribosomal subunit.</text>
</comment>
<reference evidence="7" key="1">
    <citation type="journal article" date="2021" name="PeerJ">
        <title>Extensive microbial diversity within the chicken gut microbiome revealed by metagenomics and culture.</title>
        <authorList>
            <person name="Gilroy R."/>
            <person name="Ravi A."/>
            <person name="Getino M."/>
            <person name="Pursley I."/>
            <person name="Horton D.L."/>
            <person name="Alikhan N.F."/>
            <person name="Baker D."/>
            <person name="Gharbi K."/>
            <person name="Hall N."/>
            <person name="Watson M."/>
            <person name="Adriaenssens E.M."/>
            <person name="Foster-Nyarko E."/>
            <person name="Jarju S."/>
            <person name="Secka A."/>
            <person name="Antonio M."/>
            <person name="Oren A."/>
            <person name="Chaudhuri R.R."/>
            <person name="La Ragione R."/>
            <person name="Hildebrand F."/>
            <person name="Pallen M.J."/>
        </authorList>
    </citation>
    <scope>NUCLEOTIDE SEQUENCE</scope>
    <source>
        <strain evidence="7">14975</strain>
    </source>
</reference>
<protein>
    <recommendedName>
        <fullName evidence="4">Large ribosomal subunit protein uL15</fullName>
    </recommendedName>
</protein>
<evidence type="ECO:0000313" key="7">
    <source>
        <dbReference type="EMBL" id="HIX20130.1"/>
    </source>
</evidence>
<dbReference type="InterPro" id="IPR036227">
    <property type="entry name" value="Ribosomal_uL15/eL18_sf"/>
</dbReference>
<keyword evidence="4" id="KW-0699">rRNA-binding</keyword>
<dbReference type="InterPro" id="IPR030878">
    <property type="entry name" value="Ribosomal_uL15"/>
</dbReference>
<gene>
    <name evidence="4 7" type="primary">rplO</name>
    <name evidence="7" type="ORF">H9862_05950</name>
</gene>
<organism evidence="7 8">
    <name type="scientific">Candidatus Akkermansia intestinigallinarum</name>
    <dbReference type="NCBI Taxonomy" id="2838431"/>
    <lineage>
        <taxon>Bacteria</taxon>
        <taxon>Pseudomonadati</taxon>
        <taxon>Verrucomicrobiota</taxon>
        <taxon>Verrucomicrobiia</taxon>
        <taxon>Verrucomicrobiales</taxon>
        <taxon>Akkermansiaceae</taxon>
        <taxon>Akkermansia</taxon>
    </lineage>
</organism>
<reference evidence="7" key="2">
    <citation type="submission" date="2021-04" db="EMBL/GenBank/DDBJ databases">
        <authorList>
            <person name="Gilroy R."/>
        </authorList>
    </citation>
    <scope>NUCLEOTIDE SEQUENCE</scope>
    <source>
        <strain evidence="7">14975</strain>
    </source>
</reference>
<dbReference type="PANTHER" id="PTHR12934:SF11">
    <property type="entry name" value="LARGE RIBOSOMAL SUBUNIT PROTEIN UL15M"/>
    <property type="match status" value="1"/>
</dbReference>
<dbReference type="GO" id="GO:0003735">
    <property type="term" value="F:structural constituent of ribosome"/>
    <property type="evidence" value="ECO:0007669"/>
    <property type="project" value="InterPro"/>
</dbReference>
<proteinExistence type="inferred from homology"/>
<dbReference type="HAMAP" id="MF_01341">
    <property type="entry name" value="Ribosomal_uL15"/>
    <property type="match status" value="1"/>
</dbReference>
<comment type="similarity">
    <text evidence="1 4">Belongs to the universal ribosomal protein uL15 family.</text>
</comment>
<keyword evidence="2 4" id="KW-0689">Ribosomal protein</keyword>
<dbReference type="InterPro" id="IPR021131">
    <property type="entry name" value="Ribosomal_uL15/eL18"/>
</dbReference>
<dbReference type="Pfam" id="PF00828">
    <property type="entry name" value="Ribosomal_L27A"/>
    <property type="match status" value="1"/>
</dbReference>
<keyword evidence="3 4" id="KW-0687">Ribonucleoprotein</keyword>
<dbReference type="GO" id="GO:0015934">
    <property type="term" value="C:large ribosomal subunit"/>
    <property type="evidence" value="ECO:0007669"/>
    <property type="project" value="InterPro"/>
</dbReference>
<evidence type="ECO:0000256" key="5">
    <source>
        <dbReference type="SAM" id="MobiDB-lite"/>
    </source>
</evidence>
<dbReference type="EMBL" id="DXFQ01000106">
    <property type="protein sequence ID" value="HIX20130.1"/>
    <property type="molecule type" value="Genomic_DNA"/>
</dbReference>
<evidence type="ECO:0000256" key="4">
    <source>
        <dbReference type="HAMAP-Rule" id="MF_01341"/>
    </source>
</evidence>
<comment type="caution">
    <text evidence="7">The sequence shown here is derived from an EMBL/GenBank/DDBJ whole genome shotgun (WGS) entry which is preliminary data.</text>
</comment>
<name>A0A9D1VBR7_9BACT</name>
<accession>A0A9D1VBR7</accession>
<evidence type="ECO:0000256" key="3">
    <source>
        <dbReference type="ARBA" id="ARBA00023274"/>
    </source>
</evidence>
<feature type="region of interest" description="Disordered" evidence="5">
    <location>
        <begin position="1"/>
        <end position="59"/>
    </location>
</feature>
<dbReference type="NCBIfam" id="TIGR01071">
    <property type="entry name" value="rplO_bact"/>
    <property type="match status" value="1"/>
</dbReference>
<evidence type="ECO:0000256" key="1">
    <source>
        <dbReference type="ARBA" id="ARBA00007320"/>
    </source>
</evidence>
<keyword evidence="4" id="KW-0694">RNA-binding</keyword>
<evidence type="ECO:0000256" key="2">
    <source>
        <dbReference type="ARBA" id="ARBA00022980"/>
    </source>
</evidence>
<comment type="function">
    <text evidence="4">Binds to the 23S rRNA.</text>
</comment>
<sequence length="153" mass="15994">MLTLDTLTPNPGAKHRKKRLGCGESSGLGKTCGKGNKGQKARSGGSIRPGFEGGQMPLHRRLPKKGFNNARFKSRIAIVNLCQLEAFFEAGATVTENELRAARLIKGSCDGVKLLGNGNLSKALNVTVDFASNGVAEKIQAAGGTLCVLSAQA</sequence>
<dbReference type="InterPro" id="IPR005749">
    <property type="entry name" value="Ribosomal_uL15_bac-type"/>
</dbReference>